<dbReference type="PANTHER" id="PTHR32322">
    <property type="entry name" value="INNER MEMBRANE TRANSPORTER"/>
    <property type="match status" value="1"/>
</dbReference>
<keyword evidence="4 6" id="KW-1133">Transmembrane helix</keyword>
<organism evidence="8 9">
    <name type="scientific">Leclercia barmai</name>
    <dbReference type="NCBI Taxonomy" id="2785629"/>
    <lineage>
        <taxon>Bacteria</taxon>
        <taxon>Pseudomonadati</taxon>
        <taxon>Pseudomonadota</taxon>
        <taxon>Gammaproteobacteria</taxon>
        <taxon>Enterobacterales</taxon>
        <taxon>Enterobacteriaceae</taxon>
        <taxon>Leclercia</taxon>
    </lineage>
</organism>
<dbReference type="InterPro" id="IPR037185">
    <property type="entry name" value="EmrE-like"/>
</dbReference>
<dbReference type="Pfam" id="PF00892">
    <property type="entry name" value="EamA"/>
    <property type="match status" value="2"/>
</dbReference>
<feature type="transmembrane region" description="Helical" evidence="6">
    <location>
        <begin position="157"/>
        <end position="179"/>
    </location>
</feature>
<evidence type="ECO:0000256" key="5">
    <source>
        <dbReference type="ARBA" id="ARBA00023136"/>
    </source>
</evidence>
<dbReference type="InterPro" id="IPR050638">
    <property type="entry name" value="AA-Vitamin_Transporters"/>
</dbReference>
<feature type="transmembrane region" description="Helical" evidence="6">
    <location>
        <begin position="221"/>
        <end position="243"/>
    </location>
</feature>
<evidence type="ECO:0000259" key="7">
    <source>
        <dbReference type="Pfam" id="PF00892"/>
    </source>
</evidence>
<feature type="transmembrane region" description="Helical" evidence="6">
    <location>
        <begin position="40"/>
        <end position="58"/>
    </location>
</feature>
<keyword evidence="5 6" id="KW-0472">Membrane</keyword>
<keyword evidence="3 6" id="KW-0812">Transmembrane</keyword>
<evidence type="ECO:0000313" key="9">
    <source>
        <dbReference type="Proteomes" id="UP000706580"/>
    </source>
</evidence>
<protein>
    <submittedName>
        <fullName evidence="8">EamA family transporter</fullName>
    </submittedName>
</protein>
<comment type="caution">
    <text evidence="8">The sequence shown here is derived from an EMBL/GenBank/DDBJ whole genome shotgun (WGS) entry which is preliminary data.</text>
</comment>
<feature type="transmembrane region" description="Helical" evidence="6">
    <location>
        <begin position="132"/>
        <end position="151"/>
    </location>
</feature>
<dbReference type="RefSeq" id="WP_223075143.1">
    <property type="nucleotide sequence ID" value="NZ_JADMNK010000010.1"/>
</dbReference>
<dbReference type="Proteomes" id="UP000706580">
    <property type="component" value="Unassembled WGS sequence"/>
</dbReference>
<reference evidence="8 9" key="1">
    <citation type="submission" date="2020-11" db="EMBL/GenBank/DDBJ databases">
        <title>Draft Genome of Enterobacter sp. strain EMC7.</title>
        <authorList>
            <person name="Barman P."/>
            <person name="Sinha S."/>
            <person name="Sen S."/>
            <person name="Chakraborty R."/>
        </authorList>
    </citation>
    <scope>NUCLEOTIDE SEQUENCE [LARGE SCALE GENOMIC DNA]</scope>
    <source>
        <strain evidence="8 9">EMC7</strain>
    </source>
</reference>
<feature type="transmembrane region" description="Helical" evidence="6">
    <location>
        <begin position="275"/>
        <end position="297"/>
    </location>
</feature>
<comment type="subcellular location">
    <subcellularLocation>
        <location evidence="1">Cell membrane</location>
        <topology evidence="1">Multi-pass membrane protein</topology>
    </subcellularLocation>
</comment>
<accession>A0ABS7RYR8</accession>
<dbReference type="InterPro" id="IPR000620">
    <property type="entry name" value="EamA_dom"/>
</dbReference>
<evidence type="ECO:0000256" key="3">
    <source>
        <dbReference type="ARBA" id="ARBA00022692"/>
    </source>
</evidence>
<dbReference type="EMBL" id="JADMNK010000010">
    <property type="protein sequence ID" value="MBZ0059458.1"/>
    <property type="molecule type" value="Genomic_DNA"/>
</dbReference>
<evidence type="ECO:0000256" key="4">
    <source>
        <dbReference type="ARBA" id="ARBA00022989"/>
    </source>
</evidence>
<feature type="transmembrane region" description="Helical" evidence="6">
    <location>
        <begin position="70"/>
        <end position="89"/>
    </location>
</feature>
<name>A0ABS7RYR8_9ENTR</name>
<keyword evidence="2" id="KW-1003">Cell membrane</keyword>
<dbReference type="SUPFAM" id="SSF103481">
    <property type="entry name" value="Multidrug resistance efflux transporter EmrE"/>
    <property type="match status" value="2"/>
</dbReference>
<feature type="transmembrane region" description="Helical" evidence="6">
    <location>
        <begin position="12"/>
        <end position="34"/>
    </location>
</feature>
<proteinExistence type="predicted"/>
<sequence>MSRHANPRLITELGLLVLLSFIWGNSFTLMKVAVETISPLTLTAFRVFVAALSLYVVMRYQSLTFPRHGKVWLFFTAQGFLQCALPYTLISWGEQEITSGLAGVLNSTPPVFVLLIAWLLGAGTSELTGRKIAGTVTGLAGVVLIMGVSVFRDAGHAAPLAQLAVLAASFCYALSPLIVSRFSGIPPLVTATGSMMSATVMMLPVSIIFDKPWMLSPGNEALFSACILAILCTALAMLIYFRLVITLGPLITTSGGYLRAGFSVLSGMLFLNESFSLSTCAGMFLIVLGIVIITAPIKK</sequence>
<feature type="transmembrane region" description="Helical" evidence="6">
    <location>
        <begin position="101"/>
        <end position="120"/>
    </location>
</feature>
<evidence type="ECO:0000256" key="6">
    <source>
        <dbReference type="SAM" id="Phobius"/>
    </source>
</evidence>
<evidence type="ECO:0000256" key="1">
    <source>
        <dbReference type="ARBA" id="ARBA00004651"/>
    </source>
</evidence>
<feature type="domain" description="EamA" evidence="7">
    <location>
        <begin position="15"/>
        <end position="146"/>
    </location>
</feature>
<keyword evidence="9" id="KW-1185">Reference proteome</keyword>
<evidence type="ECO:0000313" key="8">
    <source>
        <dbReference type="EMBL" id="MBZ0059458.1"/>
    </source>
</evidence>
<gene>
    <name evidence="8" type="ORF">ITX56_16945</name>
</gene>
<feature type="transmembrane region" description="Helical" evidence="6">
    <location>
        <begin position="188"/>
        <end position="209"/>
    </location>
</feature>
<evidence type="ECO:0000256" key="2">
    <source>
        <dbReference type="ARBA" id="ARBA00022475"/>
    </source>
</evidence>
<dbReference type="PANTHER" id="PTHR32322:SF9">
    <property type="entry name" value="AMINO-ACID METABOLITE EFFLUX PUMP-RELATED"/>
    <property type="match status" value="1"/>
</dbReference>
<feature type="domain" description="EamA" evidence="7">
    <location>
        <begin position="162"/>
        <end position="294"/>
    </location>
</feature>